<proteinExistence type="predicted"/>
<dbReference type="InterPro" id="IPR011992">
    <property type="entry name" value="EF-hand-dom_pair"/>
</dbReference>
<dbReference type="HOGENOM" id="CLU_988469_0_0_1"/>
<reference evidence="4" key="2">
    <citation type="submission" date="2024-10" db="UniProtKB">
        <authorList>
            <consortium name="EnsemblProtists"/>
        </authorList>
    </citation>
    <scope>IDENTIFICATION</scope>
</reference>
<dbReference type="EnsemblProtists" id="EOD34362">
    <property type="protein sequence ID" value="EOD34362"/>
    <property type="gene ID" value="EMIHUDRAFT_433980"/>
</dbReference>
<keyword evidence="5" id="KW-1185">Reference proteome</keyword>
<evidence type="ECO:0000313" key="4">
    <source>
        <dbReference type="EnsemblProtists" id="EOD34362"/>
    </source>
</evidence>
<dbReference type="InterPro" id="IPR018247">
    <property type="entry name" value="EF_Hand_1_Ca_BS"/>
</dbReference>
<accession>A0A0D3KF27</accession>
<dbReference type="Gene3D" id="1.10.238.10">
    <property type="entry name" value="EF-hand"/>
    <property type="match status" value="1"/>
</dbReference>
<feature type="domain" description="EF-hand" evidence="3">
    <location>
        <begin position="170"/>
        <end position="205"/>
    </location>
</feature>
<dbReference type="RefSeq" id="XP_005786791.1">
    <property type="nucleotide sequence ID" value="XM_005786734.1"/>
</dbReference>
<feature type="domain" description="EF-hand" evidence="3">
    <location>
        <begin position="46"/>
        <end position="81"/>
    </location>
</feature>
<name>A0A0D3KF27_EMIH1</name>
<dbReference type="KEGG" id="ehx:EMIHUDRAFT_433980"/>
<evidence type="ECO:0000313" key="5">
    <source>
        <dbReference type="Proteomes" id="UP000013827"/>
    </source>
</evidence>
<evidence type="ECO:0000256" key="1">
    <source>
        <dbReference type="ARBA" id="ARBA00022837"/>
    </source>
</evidence>
<dbReference type="Proteomes" id="UP000013827">
    <property type="component" value="Unassembled WGS sequence"/>
</dbReference>
<dbReference type="AlphaFoldDB" id="A0A0D3KF27"/>
<dbReference type="PROSITE" id="PS50222">
    <property type="entry name" value="EF_HAND_2"/>
    <property type="match status" value="2"/>
</dbReference>
<evidence type="ECO:0000259" key="3">
    <source>
        <dbReference type="PROSITE" id="PS50222"/>
    </source>
</evidence>
<reference evidence="5" key="1">
    <citation type="journal article" date="2013" name="Nature">
        <title>Pan genome of the phytoplankton Emiliania underpins its global distribution.</title>
        <authorList>
            <person name="Read B.A."/>
            <person name="Kegel J."/>
            <person name="Klute M.J."/>
            <person name="Kuo A."/>
            <person name="Lefebvre S.C."/>
            <person name="Maumus F."/>
            <person name="Mayer C."/>
            <person name="Miller J."/>
            <person name="Monier A."/>
            <person name="Salamov A."/>
            <person name="Young J."/>
            <person name="Aguilar M."/>
            <person name="Claverie J.M."/>
            <person name="Frickenhaus S."/>
            <person name="Gonzalez K."/>
            <person name="Herman E.K."/>
            <person name="Lin Y.C."/>
            <person name="Napier J."/>
            <person name="Ogata H."/>
            <person name="Sarno A.F."/>
            <person name="Shmutz J."/>
            <person name="Schroeder D."/>
            <person name="de Vargas C."/>
            <person name="Verret F."/>
            <person name="von Dassow P."/>
            <person name="Valentin K."/>
            <person name="Van de Peer Y."/>
            <person name="Wheeler G."/>
            <person name="Dacks J.B."/>
            <person name="Delwiche C.F."/>
            <person name="Dyhrman S.T."/>
            <person name="Glockner G."/>
            <person name="John U."/>
            <person name="Richards T."/>
            <person name="Worden A.Z."/>
            <person name="Zhang X."/>
            <person name="Grigoriev I.V."/>
            <person name="Allen A.E."/>
            <person name="Bidle K."/>
            <person name="Borodovsky M."/>
            <person name="Bowler C."/>
            <person name="Brownlee C."/>
            <person name="Cock J.M."/>
            <person name="Elias M."/>
            <person name="Gladyshev V.N."/>
            <person name="Groth M."/>
            <person name="Guda C."/>
            <person name="Hadaegh A."/>
            <person name="Iglesias-Rodriguez M.D."/>
            <person name="Jenkins J."/>
            <person name="Jones B.M."/>
            <person name="Lawson T."/>
            <person name="Leese F."/>
            <person name="Lindquist E."/>
            <person name="Lobanov A."/>
            <person name="Lomsadze A."/>
            <person name="Malik S.B."/>
            <person name="Marsh M.E."/>
            <person name="Mackinder L."/>
            <person name="Mock T."/>
            <person name="Mueller-Roeber B."/>
            <person name="Pagarete A."/>
            <person name="Parker M."/>
            <person name="Probert I."/>
            <person name="Quesneville H."/>
            <person name="Raines C."/>
            <person name="Rensing S.A."/>
            <person name="Riano-Pachon D.M."/>
            <person name="Richier S."/>
            <person name="Rokitta S."/>
            <person name="Shiraiwa Y."/>
            <person name="Soanes D.M."/>
            <person name="van der Giezen M."/>
            <person name="Wahlund T.M."/>
            <person name="Williams B."/>
            <person name="Wilson W."/>
            <person name="Wolfe G."/>
            <person name="Wurch L.L."/>
        </authorList>
    </citation>
    <scope>NUCLEOTIDE SEQUENCE</scope>
</reference>
<organism evidence="4 5">
    <name type="scientific">Emiliania huxleyi (strain CCMP1516)</name>
    <dbReference type="NCBI Taxonomy" id="280463"/>
    <lineage>
        <taxon>Eukaryota</taxon>
        <taxon>Haptista</taxon>
        <taxon>Haptophyta</taxon>
        <taxon>Prymnesiophyceae</taxon>
        <taxon>Isochrysidales</taxon>
        <taxon>Noelaerhabdaceae</taxon>
        <taxon>Emiliania</taxon>
    </lineage>
</organism>
<evidence type="ECO:0000256" key="2">
    <source>
        <dbReference type="SAM" id="MobiDB-lite"/>
    </source>
</evidence>
<feature type="region of interest" description="Disordered" evidence="2">
    <location>
        <begin position="1"/>
        <end position="22"/>
    </location>
</feature>
<keyword evidence="1" id="KW-0106">Calcium</keyword>
<sequence>MPQSTARKARGPTDLRSETSDPSLAWRLDPALQSVSQFGLVTLAPTTQRAMEKLWKVLDRDGTGSLTADDWITDHDGVEKWDTLREKLGANQEVFSISYVQFIEGLKAVALHKPMDPPASLAAAEMAGEMTGFAWAAWLTTATNSAILDLCEELYTAVTRQATTLWLTKETRRQLDELWRLLDTDGNGVLTAADWAASPGGDSKWDLLRKHFDLNNSASILPEEFVAEIKTLALLQPLDTAIFANPITNHSDMMKALNSSCNRAMQNLCKELFKTVRSSIQQ</sequence>
<dbReference type="SUPFAM" id="SSF47473">
    <property type="entry name" value="EF-hand"/>
    <property type="match status" value="1"/>
</dbReference>
<protein>
    <recommendedName>
        <fullName evidence="3">EF-hand domain-containing protein</fullName>
    </recommendedName>
</protein>
<dbReference type="PROSITE" id="PS00018">
    <property type="entry name" value="EF_HAND_1"/>
    <property type="match status" value="2"/>
</dbReference>
<dbReference type="GeneID" id="17279633"/>
<dbReference type="PaxDb" id="2903-EOD34362"/>
<dbReference type="InterPro" id="IPR002048">
    <property type="entry name" value="EF_hand_dom"/>
</dbReference>
<dbReference type="GO" id="GO:0005509">
    <property type="term" value="F:calcium ion binding"/>
    <property type="evidence" value="ECO:0007669"/>
    <property type="project" value="InterPro"/>
</dbReference>